<sequence length="93" mass="9557">MVDEALLQGEALAFFLAGGGARDDQLGELAGREAELDLDRVGPAVALQAAVRPCGRQAQEEEARQDEGGEEAAALHVAGGQGHVAACHHTRSG</sequence>
<name>A0A9X8D842_9BURK</name>
<gene>
    <name evidence="1" type="ORF">D3H34_05160</name>
</gene>
<keyword evidence="2" id="KW-1185">Reference proteome</keyword>
<evidence type="ECO:0000313" key="1">
    <source>
        <dbReference type="EMBL" id="RIX84103.1"/>
    </source>
</evidence>
<dbReference type="AlphaFoldDB" id="A0A9X8D842"/>
<proteinExistence type="predicted"/>
<accession>A0A9X8D842</accession>
<dbReference type="Proteomes" id="UP000265619">
    <property type="component" value="Unassembled WGS sequence"/>
</dbReference>
<reference evidence="1 2" key="1">
    <citation type="submission" date="2018-09" db="EMBL/GenBank/DDBJ databases">
        <title>Acidovorax cavernicola nov. sp. isolated from Gruta de las Maravillas (Aracena, Spain).</title>
        <authorList>
            <person name="Jurado V."/>
            <person name="Gutierrez-Patricio S."/>
            <person name="Gonzalez-Pimentel J.L."/>
            <person name="Miller A.Z."/>
            <person name="Laiz L."/>
            <person name="Saiz-Jimenez C."/>
        </authorList>
    </citation>
    <scope>NUCLEOTIDE SEQUENCE [LARGE SCALE GENOMIC DNA]</scope>
    <source>
        <strain evidence="1 2">1011MAR4D40.2</strain>
    </source>
</reference>
<comment type="caution">
    <text evidence="1">The sequence shown here is derived from an EMBL/GenBank/DDBJ whole genome shotgun (WGS) entry which is preliminary data.</text>
</comment>
<dbReference type="EMBL" id="QXMN01000003">
    <property type="protein sequence ID" value="RIX84103.1"/>
    <property type="molecule type" value="Genomic_DNA"/>
</dbReference>
<organism evidence="1 2">
    <name type="scientific">Acidovorax cavernicola</name>
    <dbReference type="NCBI Taxonomy" id="1675792"/>
    <lineage>
        <taxon>Bacteria</taxon>
        <taxon>Pseudomonadati</taxon>
        <taxon>Pseudomonadota</taxon>
        <taxon>Betaproteobacteria</taxon>
        <taxon>Burkholderiales</taxon>
        <taxon>Comamonadaceae</taxon>
        <taxon>Acidovorax</taxon>
    </lineage>
</organism>
<dbReference type="RefSeq" id="WP_119552361.1">
    <property type="nucleotide sequence ID" value="NZ_QXMN01000003.1"/>
</dbReference>
<protein>
    <submittedName>
        <fullName evidence="1">Uncharacterized protein</fullName>
    </submittedName>
</protein>
<evidence type="ECO:0000313" key="2">
    <source>
        <dbReference type="Proteomes" id="UP000265619"/>
    </source>
</evidence>